<dbReference type="PANTHER" id="PTHR22946:SF9">
    <property type="entry name" value="POLYKETIDE TRANSFERASE AF380"/>
    <property type="match status" value="1"/>
</dbReference>
<dbReference type="AlphaFoldDB" id="A0A254N9M0"/>
<reference evidence="3 4" key="1">
    <citation type="journal article" date="2007" name="Int. J. Syst. Evol. Microbiol.">
        <title>Description of Pelomonas aquatica sp. nov. and Pelomonas puraquae sp. nov., isolated from industrial and haemodialysis water.</title>
        <authorList>
            <person name="Gomila M."/>
            <person name="Bowien B."/>
            <person name="Falsen E."/>
            <person name="Moore E.R."/>
            <person name="Lalucat J."/>
        </authorList>
    </citation>
    <scope>NUCLEOTIDE SEQUENCE [LARGE SCALE GENOMIC DNA]</scope>
    <source>
        <strain evidence="3 4">CCUG 52769</strain>
    </source>
</reference>
<dbReference type="OrthoDB" id="8564128at2"/>
<dbReference type="InterPro" id="IPR050261">
    <property type="entry name" value="FrsA_esterase"/>
</dbReference>
<dbReference type="InterPro" id="IPR029058">
    <property type="entry name" value="AB_hydrolase_fold"/>
</dbReference>
<dbReference type="RefSeq" id="WP_088482850.1">
    <property type="nucleotide sequence ID" value="NZ_NISI01000002.1"/>
</dbReference>
<gene>
    <name evidence="3" type="ORF">CDO81_09065</name>
</gene>
<name>A0A254N9M0_9BURK</name>
<keyword evidence="4" id="KW-1185">Reference proteome</keyword>
<feature type="signal peptide" evidence="2">
    <location>
        <begin position="1"/>
        <end position="23"/>
    </location>
</feature>
<organism evidence="3 4">
    <name type="scientific">Roseateles puraquae</name>
    <dbReference type="NCBI Taxonomy" id="431059"/>
    <lineage>
        <taxon>Bacteria</taxon>
        <taxon>Pseudomonadati</taxon>
        <taxon>Pseudomonadota</taxon>
        <taxon>Betaproteobacteria</taxon>
        <taxon>Burkholderiales</taxon>
        <taxon>Sphaerotilaceae</taxon>
        <taxon>Roseateles</taxon>
    </lineage>
</organism>
<evidence type="ECO:0000313" key="4">
    <source>
        <dbReference type="Proteomes" id="UP000197446"/>
    </source>
</evidence>
<keyword evidence="1" id="KW-0378">Hydrolase</keyword>
<evidence type="ECO:0008006" key="5">
    <source>
        <dbReference type="Google" id="ProtNLM"/>
    </source>
</evidence>
<keyword evidence="2" id="KW-0732">Signal</keyword>
<dbReference type="PANTHER" id="PTHR22946">
    <property type="entry name" value="DIENELACTONE HYDROLASE DOMAIN-CONTAINING PROTEIN-RELATED"/>
    <property type="match status" value="1"/>
</dbReference>
<dbReference type="Proteomes" id="UP000197446">
    <property type="component" value="Unassembled WGS sequence"/>
</dbReference>
<protein>
    <recommendedName>
        <fullName evidence="5">Dienelactone hydrolase</fullName>
    </recommendedName>
</protein>
<dbReference type="GO" id="GO:0052689">
    <property type="term" value="F:carboxylic ester hydrolase activity"/>
    <property type="evidence" value="ECO:0007669"/>
    <property type="project" value="UniProtKB-ARBA"/>
</dbReference>
<dbReference type="Gene3D" id="3.40.50.1820">
    <property type="entry name" value="alpha/beta hydrolase"/>
    <property type="match status" value="1"/>
</dbReference>
<sequence length="410" mass="43311">MRPCRCWLLLGVAWAVLSSAVQAQAPAAAVPAAAAASAPERLQADVREAIVRVPARVEDAFGKTVQGELLVTTFRPPGPGPFPLVVISHGRDTARRAEYKRMRYESAARYFVRKGFAVAVPLRLGYGELASAGDPESSVSCEAPRFGAALRAAAEQILTVQAFMARQPDIDASRTVLVGVSVGGIATLAATSAHVPGQVAAINFAGGHGGDPEKHPGDPCQSDQLRRLYRAYAEGNARTPPPTPTLWIYAENDQFFNLGHARRWAKAYAEAGGQVDLRVLPAFGTDGHKLFTAGNDVWQPLVDEFLAPLGFAPPGRIASPPLAAPLAGESSAPEGSKAEQLVGFQKFLAAKLPRAFAIDGQGHWGYASGDDALSRALAFCGRNIRTDASGTPASACQLYAVDEHLVRSSP</sequence>
<comment type="caution">
    <text evidence="3">The sequence shown here is derived from an EMBL/GenBank/DDBJ whole genome shotgun (WGS) entry which is preliminary data.</text>
</comment>
<accession>A0A254N9M0</accession>
<evidence type="ECO:0000256" key="2">
    <source>
        <dbReference type="SAM" id="SignalP"/>
    </source>
</evidence>
<dbReference type="EMBL" id="NISI01000002">
    <property type="protein sequence ID" value="OWR04716.1"/>
    <property type="molecule type" value="Genomic_DNA"/>
</dbReference>
<dbReference type="SUPFAM" id="SSF53474">
    <property type="entry name" value="alpha/beta-Hydrolases"/>
    <property type="match status" value="1"/>
</dbReference>
<feature type="chain" id="PRO_5013395597" description="Dienelactone hydrolase" evidence="2">
    <location>
        <begin position="24"/>
        <end position="410"/>
    </location>
</feature>
<evidence type="ECO:0000313" key="3">
    <source>
        <dbReference type="EMBL" id="OWR04716.1"/>
    </source>
</evidence>
<evidence type="ECO:0000256" key="1">
    <source>
        <dbReference type="ARBA" id="ARBA00022801"/>
    </source>
</evidence>
<proteinExistence type="predicted"/>